<gene>
    <name evidence="3" type="ORF">PCANC_20344</name>
    <name evidence="2" type="ORF">PCANC_22948</name>
</gene>
<feature type="compositionally biased region" description="Basic and acidic residues" evidence="1">
    <location>
        <begin position="15"/>
        <end position="24"/>
    </location>
</feature>
<evidence type="ECO:0000313" key="4">
    <source>
        <dbReference type="Proteomes" id="UP000235388"/>
    </source>
</evidence>
<comment type="caution">
    <text evidence="3">The sequence shown here is derived from an EMBL/GenBank/DDBJ whole genome shotgun (WGS) entry which is preliminary data.</text>
</comment>
<reference evidence="3 4" key="1">
    <citation type="submission" date="2017-11" db="EMBL/GenBank/DDBJ databases">
        <title>De novo assembly and phasing of dikaryotic genomes from two isolates of Puccinia coronata f. sp. avenae, the causal agent of oat crown rust.</title>
        <authorList>
            <person name="Miller M.E."/>
            <person name="Zhang Y."/>
            <person name="Omidvar V."/>
            <person name="Sperschneider J."/>
            <person name="Schwessinger B."/>
            <person name="Raley C."/>
            <person name="Palmer J.M."/>
            <person name="Garnica D."/>
            <person name="Upadhyaya N."/>
            <person name="Rathjen J."/>
            <person name="Taylor J.M."/>
            <person name="Park R.F."/>
            <person name="Dodds P.N."/>
            <person name="Hirsch C.D."/>
            <person name="Kianian S.F."/>
            <person name="Figueroa M."/>
        </authorList>
    </citation>
    <scope>NUCLEOTIDE SEQUENCE [LARGE SCALE GENOMIC DNA]</scope>
    <source>
        <strain evidence="3">12NC29</strain>
    </source>
</reference>
<organism evidence="3 4">
    <name type="scientific">Puccinia coronata f. sp. avenae</name>
    <dbReference type="NCBI Taxonomy" id="200324"/>
    <lineage>
        <taxon>Eukaryota</taxon>
        <taxon>Fungi</taxon>
        <taxon>Dikarya</taxon>
        <taxon>Basidiomycota</taxon>
        <taxon>Pucciniomycotina</taxon>
        <taxon>Pucciniomycetes</taxon>
        <taxon>Pucciniales</taxon>
        <taxon>Pucciniaceae</taxon>
        <taxon>Puccinia</taxon>
    </lineage>
</organism>
<name>A0A2N5UG32_9BASI</name>
<dbReference type="EMBL" id="PGCJ01000895">
    <property type="protein sequence ID" value="PLW15460.1"/>
    <property type="molecule type" value="Genomic_DNA"/>
</dbReference>
<evidence type="ECO:0000313" key="2">
    <source>
        <dbReference type="EMBL" id="PLW15460.1"/>
    </source>
</evidence>
<sequence>MRFLAHQTKNVVSRRPQESARTSQEDKFVLSIHANRFPAVLIQGEETVHHGSCVALVGELKSNAKG</sequence>
<feature type="region of interest" description="Disordered" evidence="1">
    <location>
        <begin position="1"/>
        <end position="24"/>
    </location>
</feature>
<dbReference type="Proteomes" id="UP000235388">
    <property type="component" value="Unassembled WGS sequence"/>
</dbReference>
<protein>
    <submittedName>
        <fullName evidence="3">Uncharacterized protein</fullName>
    </submittedName>
</protein>
<dbReference type="EMBL" id="PGCJ01000235">
    <property type="protein sequence ID" value="PLW36695.1"/>
    <property type="molecule type" value="Genomic_DNA"/>
</dbReference>
<keyword evidence="4" id="KW-1185">Reference proteome</keyword>
<proteinExistence type="predicted"/>
<evidence type="ECO:0000256" key="1">
    <source>
        <dbReference type="SAM" id="MobiDB-lite"/>
    </source>
</evidence>
<accession>A0A2N5UG32</accession>
<dbReference type="AlphaFoldDB" id="A0A2N5UG32"/>
<evidence type="ECO:0000313" key="3">
    <source>
        <dbReference type="EMBL" id="PLW36695.1"/>
    </source>
</evidence>